<dbReference type="GO" id="GO:0016791">
    <property type="term" value="F:phosphatase activity"/>
    <property type="evidence" value="ECO:0007669"/>
    <property type="project" value="TreeGrafter"/>
</dbReference>
<name>A0A437SW96_9LACO</name>
<dbReference type="Gene3D" id="3.30.1240.10">
    <property type="match status" value="1"/>
</dbReference>
<dbReference type="GO" id="GO:0000287">
    <property type="term" value="F:magnesium ion binding"/>
    <property type="evidence" value="ECO:0007669"/>
    <property type="project" value="TreeGrafter"/>
</dbReference>
<dbReference type="RefSeq" id="WP_103661026.1">
    <property type="nucleotide sequence ID" value="NZ_ML136875.1"/>
</dbReference>
<dbReference type="InterPro" id="IPR023214">
    <property type="entry name" value="HAD_sf"/>
</dbReference>
<dbReference type="CDD" id="cd07518">
    <property type="entry name" value="HAD_YbiV-Like"/>
    <property type="match status" value="1"/>
</dbReference>
<dbReference type="EMBL" id="RXIA01000006">
    <property type="protein sequence ID" value="RVU71183.1"/>
    <property type="molecule type" value="Genomic_DNA"/>
</dbReference>
<dbReference type="SUPFAM" id="SSF56784">
    <property type="entry name" value="HAD-like"/>
    <property type="match status" value="1"/>
</dbReference>
<accession>A0A437SW96</accession>
<dbReference type="Pfam" id="PF08282">
    <property type="entry name" value="Hydrolase_3"/>
    <property type="match status" value="1"/>
</dbReference>
<reference evidence="1 2" key="1">
    <citation type="submission" date="2018-12" db="EMBL/GenBank/DDBJ databases">
        <authorList>
            <person name="Meng J."/>
        </authorList>
    </citation>
    <scope>NUCLEOTIDE SEQUENCE [LARGE SCALE GENOMIC DNA]</scope>
    <source>
        <strain evidence="1 2">HT111-2</strain>
    </source>
</reference>
<dbReference type="InterPro" id="IPR000150">
    <property type="entry name" value="Cof"/>
</dbReference>
<dbReference type="SFLD" id="SFLDG01144">
    <property type="entry name" value="C2.B.4:_PGP_Like"/>
    <property type="match status" value="1"/>
</dbReference>
<keyword evidence="2" id="KW-1185">Reference proteome</keyword>
<dbReference type="GO" id="GO:0005829">
    <property type="term" value="C:cytosol"/>
    <property type="evidence" value="ECO:0007669"/>
    <property type="project" value="TreeGrafter"/>
</dbReference>
<dbReference type="Proteomes" id="UP000288291">
    <property type="component" value="Unassembled WGS sequence"/>
</dbReference>
<protein>
    <submittedName>
        <fullName evidence="1">HAD family hydrolase</fullName>
    </submittedName>
</protein>
<keyword evidence="1" id="KW-0378">Hydrolase</keyword>
<dbReference type="NCBIfam" id="TIGR01484">
    <property type="entry name" value="HAD-SF-IIB"/>
    <property type="match status" value="1"/>
</dbReference>
<sequence length="271" mass="30821">MTKIPFKAIAVDMDGTFMNDDLTYDHERFRKVLDQIKAHHIHFIVSSGRPLSRLKRDFADYLDEIDMIADNGAILVKDNQIISSHYLTQSTGLDLIKFLETNYPQAQICVSGKDASYYKNSAPNSFKRSMRFYYPNSISINDFTEMPTSERIIKLTLNCSAELADEIEAKFNHNHNERIHCTTSGFDDIDIVPFGINKAQALKYFLRYFKVDPSELIAFGDGLNDKEMLELAGLSYAVANGNPEIIKLAKYTAPSNNESGVLQVLEKYFEN</sequence>
<organism evidence="1 2">
    <name type="scientific">Lactobacillus xujianguonis</name>
    <dbReference type="NCBI Taxonomy" id="2495899"/>
    <lineage>
        <taxon>Bacteria</taxon>
        <taxon>Bacillati</taxon>
        <taxon>Bacillota</taxon>
        <taxon>Bacilli</taxon>
        <taxon>Lactobacillales</taxon>
        <taxon>Lactobacillaceae</taxon>
        <taxon>Lactobacillus</taxon>
    </lineage>
</organism>
<dbReference type="PANTHER" id="PTHR10000:SF53">
    <property type="entry name" value="5-AMINO-6-(5-PHOSPHO-D-RIBITYLAMINO)URACIL PHOSPHATASE YBJI-RELATED"/>
    <property type="match status" value="1"/>
</dbReference>
<evidence type="ECO:0000313" key="2">
    <source>
        <dbReference type="Proteomes" id="UP000288291"/>
    </source>
</evidence>
<dbReference type="SFLD" id="SFLDS00003">
    <property type="entry name" value="Haloacid_Dehalogenase"/>
    <property type="match status" value="1"/>
</dbReference>
<dbReference type="Gene3D" id="3.40.50.1000">
    <property type="entry name" value="HAD superfamily/HAD-like"/>
    <property type="match status" value="1"/>
</dbReference>
<proteinExistence type="predicted"/>
<comment type="caution">
    <text evidence="1">The sequence shown here is derived from an EMBL/GenBank/DDBJ whole genome shotgun (WGS) entry which is preliminary data.</text>
</comment>
<dbReference type="PANTHER" id="PTHR10000">
    <property type="entry name" value="PHOSPHOSERINE PHOSPHATASE"/>
    <property type="match status" value="1"/>
</dbReference>
<dbReference type="NCBIfam" id="TIGR00099">
    <property type="entry name" value="Cof-subfamily"/>
    <property type="match status" value="1"/>
</dbReference>
<evidence type="ECO:0000313" key="1">
    <source>
        <dbReference type="EMBL" id="RVU71183.1"/>
    </source>
</evidence>
<dbReference type="InterPro" id="IPR006379">
    <property type="entry name" value="HAD-SF_hydro_IIB"/>
</dbReference>
<dbReference type="InterPro" id="IPR036412">
    <property type="entry name" value="HAD-like_sf"/>
</dbReference>
<dbReference type="SFLD" id="SFLDG01140">
    <property type="entry name" value="C2.B:_Phosphomannomutase_and_P"/>
    <property type="match status" value="1"/>
</dbReference>
<dbReference type="AlphaFoldDB" id="A0A437SW96"/>
<gene>
    <name evidence="1" type="ORF">EJK17_03005</name>
</gene>